<dbReference type="EMBL" id="BJMN01000040">
    <property type="protein sequence ID" value="GEB60159.1"/>
    <property type="molecule type" value="Genomic_DNA"/>
</dbReference>
<reference evidence="1 2" key="1">
    <citation type="submission" date="2019-06" db="EMBL/GenBank/DDBJ databases">
        <title>Whole genome shotgun sequence of Streptomyces gardneri NBRC 12865.</title>
        <authorList>
            <person name="Hosoyama A."/>
            <person name="Uohara A."/>
            <person name="Ohji S."/>
            <person name="Ichikawa N."/>
        </authorList>
    </citation>
    <scope>NUCLEOTIDE SEQUENCE [LARGE SCALE GENOMIC DNA]</scope>
    <source>
        <strain evidence="1 2">NBRC 12865</strain>
    </source>
</reference>
<dbReference type="Proteomes" id="UP000315226">
    <property type="component" value="Unassembled WGS sequence"/>
</dbReference>
<sequence>MTQTDMTAQRGVWCIHPITLWIVPSATTDRQAAGLRQQMRAAFPAQAR</sequence>
<keyword evidence="2" id="KW-1185">Reference proteome</keyword>
<gene>
    <name evidence="1" type="ORF">SGA01_57640</name>
</gene>
<evidence type="ECO:0000313" key="2">
    <source>
        <dbReference type="Proteomes" id="UP000315226"/>
    </source>
</evidence>
<protein>
    <submittedName>
        <fullName evidence="1">Uncharacterized protein</fullName>
    </submittedName>
</protein>
<comment type="caution">
    <text evidence="1">The sequence shown here is derived from an EMBL/GenBank/DDBJ whole genome shotgun (WGS) entry which is preliminary data.</text>
</comment>
<evidence type="ECO:0000313" key="1">
    <source>
        <dbReference type="EMBL" id="GEB60159.1"/>
    </source>
</evidence>
<proteinExistence type="predicted"/>
<organism evidence="1 2">
    <name type="scientific">Streptomyces gardneri</name>
    <dbReference type="NCBI Taxonomy" id="66892"/>
    <lineage>
        <taxon>Bacteria</taxon>
        <taxon>Bacillati</taxon>
        <taxon>Actinomycetota</taxon>
        <taxon>Actinomycetes</taxon>
        <taxon>Kitasatosporales</taxon>
        <taxon>Streptomycetaceae</taxon>
        <taxon>Streptomyces</taxon>
    </lineage>
</organism>
<accession>A0A4Y3RS36</accession>
<name>A0A4Y3RS36_9ACTN</name>
<dbReference type="AlphaFoldDB" id="A0A4Y3RS36"/>